<evidence type="ECO:0000256" key="1">
    <source>
        <dbReference type="SAM" id="MobiDB-lite"/>
    </source>
</evidence>
<feature type="region of interest" description="Disordered" evidence="1">
    <location>
        <begin position="135"/>
        <end position="166"/>
    </location>
</feature>
<organism evidence="2">
    <name type="scientific">Platynectes decempunctatus</name>
    <dbReference type="NCBI Taxonomy" id="159833"/>
    <lineage>
        <taxon>Eukaryota</taxon>
        <taxon>Metazoa</taxon>
        <taxon>Ecdysozoa</taxon>
        <taxon>Arthropoda</taxon>
        <taxon>Hexapoda</taxon>
        <taxon>Insecta</taxon>
        <taxon>Pterygota</taxon>
        <taxon>Neoptera</taxon>
        <taxon>Endopterygota</taxon>
        <taxon>Coleoptera</taxon>
        <taxon>Adephaga</taxon>
        <taxon>Dytiscoidea</taxon>
        <taxon>Dytiscidae</taxon>
        <taxon>Agabinae</taxon>
        <taxon>Agabini</taxon>
        <taxon>Platynectes</taxon>
    </lineage>
</organism>
<evidence type="ECO:0000313" key="2">
    <source>
        <dbReference type="EMBL" id="CUX07436.1"/>
    </source>
</evidence>
<gene>
    <name evidence="2" type="primary">ARK</name>
</gene>
<keyword evidence="2" id="KW-0808">Transferase</keyword>
<name>A0A0U5J739_9DYTI</name>
<dbReference type="EMBL" id="LN998528">
    <property type="protein sequence ID" value="CUX07436.1"/>
    <property type="molecule type" value="Genomic_DNA"/>
</dbReference>
<protein>
    <submittedName>
        <fullName evidence="2">Argenine kinase</fullName>
    </submittedName>
</protein>
<dbReference type="AlphaFoldDB" id="A0A0U5J739"/>
<feature type="compositionally biased region" description="Low complexity" evidence="1">
    <location>
        <begin position="138"/>
        <end position="158"/>
    </location>
</feature>
<feature type="non-terminal residue" evidence="2">
    <location>
        <position position="1"/>
    </location>
</feature>
<reference evidence="2" key="1">
    <citation type="submission" date="2015-12" db="EMBL/GenBank/DDBJ databases">
        <title>Evolution of Pacific Rim diving beetles sheds light on Amphi-Pacific biogeography.</title>
        <authorList>
            <person name="Toussaint E.F.A."/>
            <person name="Hendrich L."/>
            <person name="Hajek J."/>
            <person name="Michat M."/>
            <person name="Panjaitan R."/>
            <person name="Short A.E.Z."/>
            <person name="Balke M."/>
        </authorList>
    </citation>
    <scope>NUCLEOTIDE SEQUENCE</scope>
    <source>
        <strain evidence="2">MB 2535</strain>
    </source>
</reference>
<proteinExistence type="predicted"/>
<keyword evidence="2" id="KW-0418">Kinase</keyword>
<sequence length="166" mass="19029">NGIEGLHHALRTRRRAQGNFLPIDRYVQGRAAEADRRPLPVQGGRSFLASRQRLPLLAVRPWHLPQRYQDLLDLVQRGGSFAYHLHADGRRSWPGIPPVGHRCQRHREAHPLQPPRPSWLPHFLSIKFGNHRSRLRAHQGAQAGRQQGQAGRSRQQIQLAGPWNPR</sequence>
<feature type="non-terminal residue" evidence="2">
    <location>
        <position position="166"/>
    </location>
</feature>
<dbReference type="GO" id="GO:0016301">
    <property type="term" value="F:kinase activity"/>
    <property type="evidence" value="ECO:0007669"/>
    <property type="project" value="UniProtKB-KW"/>
</dbReference>
<accession>A0A0U5J739</accession>